<keyword evidence="15" id="KW-1185">Reference proteome</keyword>
<gene>
    <name evidence="14" type="ORF">K737_300274</name>
</gene>
<evidence type="ECO:0000256" key="9">
    <source>
        <dbReference type="ARBA" id="ARBA00032610"/>
    </source>
</evidence>
<keyword evidence="8 12" id="KW-0663">Pyridoxal phosphate</keyword>
<dbReference type="Gene3D" id="3.40.640.10">
    <property type="entry name" value="Type I PLP-dependent aspartate aminotransferase-like (Major domain)"/>
    <property type="match status" value="1"/>
</dbReference>
<evidence type="ECO:0000256" key="1">
    <source>
        <dbReference type="ARBA" id="ARBA00001933"/>
    </source>
</evidence>
<dbReference type="PANTHER" id="PTHR13693:SF100">
    <property type="entry name" value="8-AMINO-7-OXONONANOATE SYNTHASE"/>
    <property type="match status" value="1"/>
</dbReference>
<comment type="pathway">
    <text evidence="2">Cofactor biosynthesis; biotin biosynthesis.</text>
</comment>
<dbReference type="PROSITE" id="PS00599">
    <property type="entry name" value="AA_TRANSFER_CLASS_2"/>
    <property type="match status" value="1"/>
</dbReference>
<dbReference type="GO" id="GO:0009102">
    <property type="term" value="P:biotin biosynthetic process"/>
    <property type="evidence" value="ECO:0007669"/>
    <property type="project" value="UniProtKB-KW"/>
</dbReference>
<evidence type="ECO:0000256" key="12">
    <source>
        <dbReference type="RuleBase" id="RU003693"/>
    </source>
</evidence>
<dbReference type="EC" id="2.3.1.47" evidence="5"/>
<evidence type="ECO:0000313" key="15">
    <source>
        <dbReference type="Proteomes" id="UP000026922"/>
    </source>
</evidence>
<dbReference type="RefSeq" id="WP_006303649.1">
    <property type="nucleotide sequence ID" value="NZ_ARPM03000079.1"/>
</dbReference>
<dbReference type="Gene3D" id="3.90.1150.10">
    <property type="entry name" value="Aspartate Aminotransferase, domain 1"/>
    <property type="match status" value="1"/>
</dbReference>
<evidence type="ECO:0000256" key="5">
    <source>
        <dbReference type="ARBA" id="ARBA00013187"/>
    </source>
</evidence>
<dbReference type="InterPro" id="IPR004839">
    <property type="entry name" value="Aminotransferase_I/II_large"/>
</dbReference>
<comment type="similarity">
    <text evidence="3">Belongs to the class-II pyridoxal-phosphate-dependent aminotransferase family. BioF subfamily.</text>
</comment>
<dbReference type="InterPro" id="IPR015421">
    <property type="entry name" value="PyrdxlP-dep_Trfase_major"/>
</dbReference>
<evidence type="ECO:0000256" key="6">
    <source>
        <dbReference type="ARBA" id="ARBA00022679"/>
    </source>
</evidence>
<dbReference type="InterPro" id="IPR015424">
    <property type="entry name" value="PyrdxlP-dep_Trfase"/>
</dbReference>
<evidence type="ECO:0000259" key="13">
    <source>
        <dbReference type="Pfam" id="PF00155"/>
    </source>
</evidence>
<feature type="domain" description="Aminotransferase class I/classII large" evidence="13">
    <location>
        <begin position="32"/>
        <end position="375"/>
    </location>
</feature>
<reference evidence="14 15" key="1">
    <citation type="journal article" date="2013" name="Genome Announc.">
        <title>Draft Genome Sequence of Holospora undulata Strain HU1, a Micronucleus-Specific Symbiont of the Ciliate Paramecium caudatum.</title>
        <authorList>
            <person name="Dohra H."/>
            <person name="Suzuki H."/>
            <person name="Suzuki T."/>
            <person name="Tanaka K."/>
            <person name="Fujishima M."/>
        </authorList>
    </citation>
    <scope>NUCLEOTIDE SEQUENCE [LARGE SCALE GENOMIC DNA]</scope>
    <source>
        <strain evidence="14 15">HU1</strain>
    </source>
</reference>
<protein>
    <recommendedName>
        <fullName evidence="5">8-amino-7-oxononanoate synthase</fullName>
        <ecNumber evidence="5">2.3.1.47</ecNumber>
    </recommendedName>
    <alternativeName>
        <fullName evidence="9">7-keto-8-amino-pelargonic acid synthase</fullName>
    </alternativeName>
    <alternativeName>
        <fullName evidence="10">8-amino-7-ketopelargonate synthase</fullName>
    </alternativeName>
</protein>
<comment type="cofactor">
    <cofactor evidence="1 12">
        <name>pyridoxal 5'-phosphate</name>
        <dbReference type="ChEBI" id="CHEBI:597326"/>
    </cofactor>
</comment>
<comment type="subunit">
    <text evidence="4">Homodimer.</text>
</comment>
<keyword evidence="6" id="KW-0808">Transferase</keyword>
<accession>A0A061JGS3</accession>
<dbReference type="InterPro" id="IPR015422">
    <property type="entry name" value="PyrdxlP-dep_Trfase_small"/>
</dbReference>
<dbReference type="GO" id="GO:0008710">
    <property type="term" value="F:8-amino-7-oxononanoate synthase activity"/>
    <property type="evidence" value="ECO:0007669"/>
    <property type="project" value="UniProtKB-EC"/>
</dbReference>
<dbReference type="SUPFAM" id="SSF53383">
    <property type="entry name" value="PLP-dependent transferases"/>
    <property type="match status" value="1"/>
</dbReference>
<keyword evidence="7" id="KW-0093">Biotin biosynthesis</keyword>
<name>A0A061JGS3_9PROT</name>
<evidence type="ECO:0000256" key="11">
    <source>
        <dbReference type="ARBA" id="ARBA00047715"/>
    </source>
</evidence>
<sequence length="387" mass="43975">MYTPYQDYIHTLNNTLKYRKLPIFRQEKFSSVLDFSNNDYLGLSQHPKILKEAINAIQIYGMGAKSSRISSIYHPFCDQLETQIALDKKTEAALFFSSGFQANFSVLSAILDRGILGGCPVVFSDRLNHASIYQALLFSQCEWVRYRHLDTKHLQCLLEKYAKDSRPKFIVTETVFGMDGDTAPLKDIHALALKYKTFVYLDEAHATGLFGINGYGCSTLQDWSQVPHIIMGTFSKALGGSGAYIACSKILKEYLINKAQGFIYSTAPSPCVVAAALRAWNLIKTMNKERLHLKSLGESFRKMLTEQGEDIGSSTTHIIPIILKNEESVMEIQHYLGFKHIYISGIRPPTVPPNQARLRIGLKALHTQEDLLRFMQEWKKLRENRIY</sequence>
<dbReference type="EMBL" id="ARPM03000079">
    <property type="protein sequence ID" value="ETZ05275.1"/>
    <property type="molecule type" value="Genomic_DNA"/>
</dbReference>
<evidence type="ECO:0000256" key="2">
    <source>
        <dbReference type="ARBA" id="ARBA00004746"/>
    </source>
</evidence>
<comment type="caution">
    <text evidence="14">The sequence shown here is derived from an EMBL/GenBank/DDBJ whole genome shotgun (WGS) entry which is preliminary data.</text>
</comment>
<comment type="catalytic activity">
    <reaction evidence="11">
        <text>6-carboxyhexanoyl-[ACP] + L-alanine + H(+) = (8S)-8-amino-7-oxononanoate + holo-[ACP] + CO2</text>
        <dbReference type="Rhea" id="RHEA:42288"/>
        <dbReference type="Rhea" id="RHEA-COMP:9685"/>
        <dbReference type="Rhea" id="RHEA-COMP:9955"/>
        <dbReference type="ChEBI" id="CHEBI:15378"/>
        <dbReference type="ChEBI" id="CHEBI:16526"/>
        <dbReference type="ChEBI" id="CHEBI:57972"/>
        <dbReference type="ChEBI" id="CHEBI:64479"/>
        <dbReference type="ChEBI" id="CHEBI:78846"/>
        <dbReference type="ChEBI" id="CHEBI:149468"/>
        <dbReference type="EC" id="2.3.1.47"/>
    </reaction>
</comment>
<evidence type="ECO:0000256" key="3">
    <source>
        <dbReference type="ARBA" id="ARBA00010008"/>
    </source>
</evidence>
<evidence type="ECO:0000256" key="4">
    <source>
        <dbReference type="ARBA" id="ARBA00011738"/>
    </source>
</evidence>
<dbReference type="Proteomes" id="UP000026922">
    <property type="component" value="Unassembled WGS sequence"/>
</dbReference>
<organism evidence="14 15">
    <name type="scientific">Holospora undulata HU1</name>
    <dbReference type="NCBI Taxonomy" id="1321371"/>
    <lineage>
        <taxon>Bacteria</taxon>
        <taxon>Pseudomonadati</taxon>
        <taxon>Pseudomonadota</taxon>
        <taxon>Alphaproteobacteria</taxon>
        <taxon>Holosporales</taxon>
        <taxon>Holosporaceae</taxon>
        <taxon>Holospora</taxon>
    </lineage>
</organism>
<dbReference type="PANTHER" id="PTHR13693">
    <property type="entry name" value="CLASS II AMINOTRANSFERASE/8-AMINO-7-OXONONANOATE SYNTHASE"/>
    <property type="match status" value="1"/>
</dbReference>
<evidence type="ECO:0000256" key="10">
    <source>
        <dbReference type="ARBA" id="ARBA00033381"/>
    </source>
</evidence>
<evidence type="ECO:0000313" key="14">
    <source>
        <dbReference type="EMBL" id="ETZ05275.1"/>
    </source>
</evidence>
<dbReference type="GO" id="GO:0030170">
    <property type="term" value="F:pyridoxal phosphate binding"/>
    <property type="evidence" value="ECO:0007669"/>
    <property type="project" value="InterPro"/>
</dbReference>
<dbReference type="InterPro" id="IPR001917">
    <property type="entry name" value="Aminotrans_II_pyridoxalP_BS"/>
</dbReference>
<evidence type="ECO:0000256" key="7">
    <source>
        <dbReference type="ARBA" id="ARBA00022756"/>
    </source>
</evidence>
<dbReference type="AlphaFoldDB" id="A0A061JGS3"/>
<dbReference type="InterPro" id="IPR050087">
    <property type="entry name" value="AON_synthase_class-II"/>
</dbReference>
<proteinExistence type="inferred from homology"/>
<evidence type="ECO:0000256" key="8">
    <source>
        <dbReference type="ARBA" id="ARBA00022898"/>
    </source>
</evidence>
<dbReference type="Pfam" id="PF00155">
    <property type="entry name" value="Aminotran_1_2"/>
    <property type="match status" value="1"/>
</dbReference>